<comment type="caution">
    <text evidence="1">The sequence shown here is derived from an EMBL/GenBank/DDBJ whole genome shotgun (WGS) entry which is preliminary data.</text>
</comment>
<proteinExistence type="predicted"/>
<dbReference type="SUPFAM" id="SSF56563">
    <property type="entry name" value="Major capsid protein gp5"/>
    <property type="match status" value="1"/>
</dbReference>
<evidence type="ECO:0000313" key="1">
    <source>
        <dbReference type="EMBL" id="KKK52040.1"/>
    </source>
</evidence>
<organism evidence="1">
    <name type="scientific">marine sediment metagenome</name>
    <dbReference type="NCBI Taxonomy" id="412755"/>
    <lineage>
        <taxon>unclassified sequences</taxon>
        <taxon>metagenomes</taxon>
        <taxon>ecological metagenomes</taxon>
    </lineage>
</organism>
<dbReference type="AlphaFoldDB" id="A0A0F8WUF8"/>
<feature type="non-terminal residue" evidence="1">
    <location>
        <position position="243"/>
    </location>
</feature>
<name>A0A0F8WUF8_9ZZZZ</name>
<dbReference type="EMBL" id="LAZR01067218">
    <property type="protein sequence ID" value="KKK52040.1"/>
    <property type="molecule type" value="Genomic_DNA"/>
</dbReference>
<dbReference type="Pfam" id="PF25209">
    <property type="entry name" value="Phage_capsid_4"/>
    <property type="match status" value="1"/>
</dbReference>
<protein>
    <recommendedName>
        <fullName evidence="2">Bacteriophage Mu GpT domain-containing protein</fullName>
    </recommendedName>
</protein>
<evidence type="ECO:0008006" key="2">
    <source>
        <dbReference type="Google" id="ProtNLM"/>
    </source>
</evidence>
<accession>A0A0F8WUF8</accession>
<sequence>MPNLLEMIESVKQEDASARALFNSGDGVGAKHMNKGKNYLKSFAEAADLVSGVYSGRLPFRWFKEAMTTDDFPFLFGDILDRQLLANYLEYPSTFRNYCKIATVSDFRTVKRFVTSGSEGVLSIVPEQAEYPETSIGEAKYSYSVSKYGRKIPFSWETMVNDDLDALKDIPARLGRAARRTEQKFATDLYIGTAGPDSTFYNAGNFTNVVTSNPVLSIAALQAAMTILAAQTDSDGEPILIDA</sequence>
<gene>
    <name evidence="1" type="ORF">LCGC14_3108920</name>
</gene>
<reference evidence="1" key="1">
    <citation type="journal article" date="2015" name="Nature">
        <title>Complex archaea that bridge the gap between prokaryotes and eukaryotes.</title>
        <authorList>
            <person name="Spang A."/>
            <person name="Saw J.H."/>
            <person name="Jorgensen S.L."/>
            <person name="Zaremba-Niedzwiedzka K."/>
            <person name="Martijn J."/>
            <person name="Lind A.E."/>
            <person name="van Eijk R."/>
            <person name="Schleper C."/>
            <person name="Guy L."/>
            <person name="Ettema T.J."/>
        </authorList>
    </citation>
    <scope>NUCLEOTIDE SEQUENCE</scope>
</reference>